<dbReference type="InterPro" id="IPR011043">
    <property type="entry name" value="Gal_Oxase/kelch_b-propeller"/>
</dbReference>
<evidence type="ECO:0000256" key="3">
    <source>
        <dbReference type="SAM" id="MobiDB-lite"/>
    </source>
</evidence>
<keyword evidence="7" id="KW-1185">Reference proteome</keyword>
<evidence type="ECO:0000256" key="2">
    <source>
        <dbReference type="ARBA" id="ARBA00022737"/>
    </source>
</evidence>
<feature type="signal peptide" evidence="5">
    <location>
        <begin position="1"/>
        <end position="24"/>
    </location>
</feature>
<evidence type="ECO:0000256" key="5">
    <source>
        <dbReference type="SAM" id="SignalP"/>
    </source>
</evidence>
<dbReference type="Proteomes" id="UP001373714">
    <property type="component" value="Unassembled WGS sequence"/>
</dbReference>
<feature type="compositionally biased region" description="Low complexity" evidence="3">
    <location>
        <begin position="552"/>
        <end position="569"/>
    </location>
</feature>
<protein>
    <recommendedName>
        <fullName evidence="8">Kelch repeat-containing protein</fullName>
    </recommendedName>
</protein>
<evidence type="ECO:0000256" key="4">
    <source>
        <dbReference type="SAM" id="Phobius"/>
    </source>
</evidence>
<organism evidence="6 7">
    <name type="scientific">Orbilia blumenaviensis</name>
    <dbReference type="NCBI Taxonomy" id="1796055"/>
    <lineage>
        <taxon>Eukaryota</taxon>
        <taxon>Fungi</taxon>
        <taxon>Dikarya</taxon>
        <taxon>Ascomycota</taxon>
        <taxon>Pezizomycotina</taxon>
        <taxon>Orbiliomycetes</taxon>
        <taxon>Orbiliales</taxon>
        <taxon>Orbiliaceae</taxon>
        <taxon>Orbilia</taxon>
    </lineage>
</organism>
<dbReference type="Gene3D" id="2.120.10.80">
    <property type="entry name" value="Kelch-type beta propeller"/>
    <property type="match status" value="2"/>
</dbReference>
<feature type="transmembrane region" description="Helical" evidence="4">
    <location>
        <begin position="464"/>
        <end position="486"/>
    </location>
</feature>
<reference evidence="6 7" key="1">
    <citation type="submission" date="2019-10" db="EMBL/GenBank/DDBJ databases">
        <authorList>
            <person name="Palmer J.M."/>
        </authorList>
    </citation>
    <scope>NUCLEOTIDE SEQUENCE [LARGE SCALE GENOMIC DNA]</scope>
    <source>
        <strain evidence="6 7">TWF730</strain>
    </source>
</reference>
<evidence type="ECO:0000256" key="1">
    <source>
        <dbReference type="ARBA" id="ARBA00022441"/>
    </source>
</evidence>
<accession>A0AAV9UZ76</accession>
<feature type="compositionally biased region" description="Polar residues" evidence="3">
    <location>
        <begin position="583"/>
        <end position="600"/>
    </location>
</feature>
<dbReference type="SUPFAM" id="SSF50965">
    <property type="entry name" value="Galactose oxidase, central domain"/>
    <property type="match status" value="1"/>
</dbReference>
<evidence type="ECO:0000313" key="7">
    <source>
        <dbReference type="Proteomes" id="UP001373714"/>
    </source>
</evidence>
<proteinExistence type="predicted"/>
<keyword evidence="4" id="KW-0812">Transmembrane</keyword>
<evidence type="ECO:0008006" key="8">
    <source>
        <dbReference type="Google" id="ProtNLM"/>
    </source>
</evidence>
<name>A0AAV9UZ76_9PEZI</name>
<dbReference type="Pfam" id="PF24681">
    <property type="entry name" value="Kelch_KLHDC2_KLHL20_DRC7"/>
    <property type="match status" value="1"/>
</dbReference>
<dbReference type="EMBL" id="JAVHNS010000006">
    <property type="protein sequence ID" value="KAK6352090.1"/>
    <property type="molecule type" value="Genomic_DNA"/>
</dbReference>
<keyword evidence="5" id="KW-0732">Signal</keyword>
<keyword evidence="1" id="KW-0880">Kelch repeat</keyword>
<dbReference type="AlphaFoldDB" id="A0AAV9UZ76"/>
<evidence type="ECO:0000313" key="6">
    <source>
        <dbReference type="EMBL" id="KAK6352090.1"/>
    </source>
</evidence>
<keyword evidence="4" id="KW-0472">Membrane</keyword>
<sequence>MFTFGFVGVFAIWILSGVQVPCNGQPAPGTINSDARVCKRWAHSSALSSNTLYVYGGNARRQQSELGTRNLTINRDFISLDLSNDFELTDAPFVGLPIPPIPGPAKVLQGAFWVDDAEPKITLYGGSFNPNPQDRTDVVEDFSLWSYSPAISEWKEEETRGDPVLRASRGASTYYKGVGYYRGGQLDNLTVPDWPDGDRGVVILSGMLKVDLATSSIINETEASGHDVFQFQNPQNTGLQYRDGTLIPVTFNKRDYLINFAGGGPRGHALPLGSVYVYDIERATWYRQPVSGDAPENTRAACAVANYAPDKSSVQIIVYGGLIYNQALEDFEATSDMWILTIPGFQWIPVAPGSAFRGPGTRQDHTCHLVGSQMLVVAGRNNSNICEGSGIWVFDTAKLEWQTSFVANSLYTVPTLVSNTIGGDSNGGISWDNLPVIPPPDINSPFYNMTSGSTSASKTLSGGAIAGIVIGALALLGIGPAGWYLYKRYFRRDLEEAPLPPPIDDHESDPTKVTYGGSPNEIPELGSPTPSSHAPRYSTLSGYEPAQLHGDSSLPVELYSPPLELPSEPIGVYEVQGEKTLGENASSMGEQNQAPGSQLQEPPILPPAGRSQDS</sequence>
<feature type="chain" id="PRO_5043552868" description="Kelch repeat-containing protein" evidence="5">
    <location>
        <begin position="25"/>
        <end position="614"/>
    </location>
</feature>
<dbReference type="PANTHER" id="PTHR46228:SF2">
    <property type="entry name" value="KELCH REPEAT PROTEIN (AFU_ORTHOLOGUE AFUA_4G14350)"/>
    <property type="match status" value="1"/>
</dbReference>
<keyword evidence="4" id="KW-1133">Transmembrane helix</keyword>
<dbReference type="InterPro" id="IPR015915">
    <property type="entry name" value="Kelch-typ_b-propeller"/>
</dbReference>
<comment type="caution">
    <text evidence="6">The sequence shown here is derived from an EMBL/GenBank/DDBJ whole genome shotgun (WGS) entry which is preliminary data.</text>
</comment>
<keyword evidence="2" id="KW-0677">Repeat</keyword>
<dbReference type="PANTHER" id="PTHR46228">
    <property type="entry name" value="KELCH DOMAIN-CONTAINING PROTEIN"/>
    <property type="match status" value="1"/>
</dbReference>
<gene>
    <name evidence="6" type="ORF">TWF730_008921</name>
</gene>
<feature type="region of interest" description="Disordered" evidence="3">
    <location>
        <begin position="499"/>
        <end position="614"/>
    </location>
</feature>